<accession>A0A8H8CNU1</accession>
<feature type="compositionally biased region" description="Low complexity" evidence="5">
    <location>
        <begin position="178"/>
        <end position="206"/>
    </location>
</feature>
<feature type="compositionally biased region" description="Gly residues" evidence="5">
    <location>
        <begin position="252"/>
        <end position="263"/>
    </location>
</feature>
<feature type="domain" description="CFEM" evidence="6">
    <location>
        <begin position="22"/>
        <end position="133"/>
    </location>
</feature>
<sequence>MSTSICRPARLPFIRLAFSISPAFFATTFVGLANAQVGHIQVSINNLPACALPCAARAAADVGCAMSDADCTCSYPSFSDSIVECSRSSCRIEDWGTTDLVLFELCQLGGEPLPTTRQGRDPAPDPTPSSASPPAASSRPPPAGTNTNTNTRTGTNTNTRTPAPSTQPTPTAGGITRSTPRGTGTSAPGSTTPAPDASASASDGTPVSESDGSIGASTTTQPLSFSLTTIESLSGSTTVLVVQTLPASSGSGTDGGGATSGGGRTKESTVAAGVGELVGVGMIVFFGVGWGL</sequence>
<comment type="subcellular location">
    <subcellularLocation>
        <location evidence="1">Secreted</location>
    </subcellularLocation>
</comment>
<dbReference type="EMBL" id="JAFIQS010000002">
    <property type="protein sequence ID" value="KAG5173312.1"/>
    <property type="molecule type" value="Genomic_DNA"/>
</dbReference>
<evidence type="ECO:0000259" key="6">
    <source>
        <dbReference type="PROSITE" id="PS52012"/>
    </source>
</evidence>
<evidence type="ECO:0000313" key="7">
    <source>
        <dbReference type="EMBL" id="KAG5173312.1"/>
    </source>
</evidence>
<proteinExistence type="predicted"/>
<dbReference type="Pfam" id="PF05730">
    <property type="entry name" value="CFEM"/>
    <property type="match status" value="1"/>
</dbReference>
<name>A0A8H8CNU1_PSICU</name>
<evidence type="ECO:0000256" key="4">
    <source>
        <dbReference type="ARBA" id="ARBA00023157"/>
    </source>
</evidence>
<gene>
    <name evidence="7" type="ORF">JR316_002824</name>
</gene>
<feature type="region of interest" description="Disordered" evidence="5">
    <location>
        <begin position="246"/>
        <end position="267"/>
    </location>
</feature>
<evidence type="ECO:0000256" key="3">
    <source>
        <dbReference type="ARBA" id="ARBA00022729"/>
    </source>
</evidence>
<keyword evidence="4" id="KW-1015">Disulfide bond</keyword>
<evidence type="ECO:0000256" key="1">
    <source>
        <dbReference type="ARBA" id="ARBA00004613"/>
    </source>
</evidence>
<dbReference type="InterPro" id="IPR008427">
    <property type="entry name" value="Extracellular_membr_CFEM_dom"/>
</dbReference>
<feature type="region of interest" description="Disordered" evidence="5">
    <location>
        <begin position="112"/>
        <end position="220"/>
    </location>
</feature>
<feature type="compositionally biased region" description="Polar residues" evidence="5">
    <location>
        <begin position="207"/>
        <end position="220"/>
    </location>
</feature>
<keyword evidence="2" id="KW-0964">Secreted</keyword>
<comment type="caution">
    <text evidence="7">The sequence shown here is derived from an EMBL/GenBank/DDBJ whole genome shotgun (WGS) entry which is preliminary data.</text>
</comment>
<dbReference type="AlphaFoldDB" id="A0A8H8CNU1"/>
<feature type="compositionally biased region" description="Low complexity" evidence="5">
    <location>
        <begin position="128"/>
        <end position="171"/>
    </location>
</feature>
<reference evidence="7" key="1">
    <citation type="submission" date="2021-02" db="EMBL/GenBank/DDBJ databases">
        <title>Psilocybe cubensis genome.</title>
        <authorList>
            <person name="Mckernan K.J."/>
            <person name="Crawford S."/>
            <person name="Trippe A."/>
            <person name="Kane L.T."/>
            <person name="Mclaughlin S."/>
        </authorList>
    </citation>
    <scope>NUCLEOTIDE SEQUENCE [LARGE SCALE GENOMIC DNA]</scope>
    <source>
        <strain evidence="7">MGC-MH-2018</strain>
    </source>
</reference>
<evidence type="ECO:0000256" key="2">
    <source>
        <dbReference type="ARBA" id="ARBA00022525"/>
    </source>
</evidence>
<protein>
    <recommendedName>
        <fullName evidence="6">CFEM domain-containing protein</fullName>
    </recommendedName>
</protein>
<dbReference type="GO" id="GO:0005576">
    <property type="term" value="C:extracellular region"/>
    <property type="evidence" value="ECO:0007669"/>
    <property type="project" value="UniProtKB-SubCell"/>
</dbReference>
<dbReference type="PROSITE" id="PS52012">
    <property type="entry name" value="CFEM"/>
    <property type="match status" value="1"/>
</dbReference>
<dbReference type="SMART" id="SM00747">
    <property type="entry name" value="CFEM"/>
    <property type="match status" value="1"/>
</dbReference>
<organism evidence="7">
    <name type="scientific">Psilocybe cubensis</name>
    <name type="common">Psychedelic mushroom</name>
    <name type="synonym">Stropharia cubensis</name>
    <dbReference type="NCBI Taxonomy" id="181762"/>
    <lineage>
        <taxon>Eukaryota</taxon>
        <taxon>Fungi</taxon>
        <taxon>Dikarya</taxon>
        <taxon>Basidiomycota</taxon>
        <taxon>Agaricomycotina</taxon>
        <taxon>Agaricomycetes</taxon>
        <taxon>Agaricomycetidae</taxon>
        <taxon>Agaricales</taxon>
        <taxon>Agaricineae</taxon>
        <taxon>Strophariaceae</taxon>
        <taxon>Psilocybe</taxon>
    </lineage>
</organism>
<evidence type="ECO:0000256" key="5">
    <source>
        <dbReference type="SAM" id="MobiDB-lite"/>
    </source>
</evidence>
<keyword evidence="3" id="KW-0732">Signal</keyword>